<organism evidence="5 6">
    <name type="scientific">Thermotoga neapolitana (strain ATCC 49049 / DSM 4359 / NBRC 107923 / NS-E)</name>
    <dbReference type="NCBI Taxonomy" id="309803"/>
    <lineage>
        <taxon>Bacteria</taxon>
        <taxon>Thermotogati</taxon>
        <taxon>Thermotogota</taxon>
        <taxon>Thermotogae</taxon>
        <taxon>Thermotogales</taxon>
        <taxon>Thermotogaceae</taxon>
        <taxon>Thermotoga</taxon>
    </lineage>
</organism>
<dbReference type="GO" id="GO:0043709">
    <property type="term" value="P:cell adhesion involved in single-species biofilm formation"/>
    <property type="evidence" value="ECO:0007669"/>
    <property type="project" value="TreeGrafter"/>
</dbReference>
<dbReference type="GO" id="GO:0052621">
    <property type="term" value="F:diguanylate cyclase activity"/>
    <property type="evidence" value="ECO:0007669"/>
    <property type="project" value="TreeGrafter"/>
</dbReference>
<dbReference type="InterPro" id="IPR050469">
    <property type="entry name" value="Diguanylate_Cyclase"/>
</dbReference>
<dbReference type="SUPFAM" id="SSF52172">
    <property type="entry name" value="CheY-like"/>
    <property type="match status" value="1"/>
</dbReference>
<dbReference type="NCBIfam" id="TIGR00254">
    <property type="entry name" value="GGDEF"/>
    <property type="match status" value="1"/>
</dbReference>
<evidence type="ECO:0000313" key="6">
    <source>
        <dbReference type="Proteomes" id="UP000000445"/>
    </source>
</evidence>
<dbReference type="PROSITE" id="PS50887">
    <property type="entry name" value="GGDEF"/>
    <property type="match status" value="1"/>
</dbReference>
<dbReference type="eggNOG" id="COG0745">
    <property type="taxonomic scope" value="Bacteria"/>
</dbReference>
<keyword evidence="1" id="KW-0597">Phosphoprotein</keyword>
<feature type="modified residue" description="4-aspartylphosphate" evidence="1">
    <location>
        <position position="55"/>
    </location>
</feature>
<reference evidence="5 6" key="1">
    <citation type="journal article" date="2009" name="Biosci. Biotechnol. Biochem.">
        <title>WeGAS: a web-based microbial genome annotation system.</title>
        <authorList>
            <person name="Lee D."/>
            <person name="Seo H."/>
            <person name="Park C."/>
            <person name="Park K."/>
        </authorList>
    </citation>
    <scope>NUCLEOTIDE SEQUENCE [LARGE SCALE GENOMIC DNA]</scope>
    <source>
        <strain evidence="6">ATCC 49049 / DSM 4359 / NBRC 107923 / NS-E</strain>
    </source>
</reference>
<dbReference type="FunFam" id="3.30.70.270:FF:000001">
    <property type="entry name" value="Diguanylate cyclase domain protein"/>
    <property type="match status" value="1"/>
</dbReference>
<name>B9K6Y9_THENN</name>
<protein>
    <submittedName>
        <fullName evidence="5">Respons regulator</fullName>
    </submittedName>
</protein>
<dbReference type="PANTHER" id="PTHR45138">
    <property type="entry name" value="REGULATORY COMPONENTS OF SENSORY TRANSDUCTION SYSTEM"/>
    <property type="match status" value="1"/>
</dbReference>
<dbReference type="InterPro" id="IPR029787">
    <property type="entry name" value="Nucleotide_cyclase"/>
</dbReference>
<dbReference type="GO" id="GO:1902201">
    <property type="term" value="P:negative regulation of bacterial-type flagellum-dependent cell motility"/>
    <property type="evidence" value="ECO:0007669"/>
    <property type="project" value="TreeGrafter"/>
</dbReference>
<evidence type="ECO:0000259" key="4">
    <source>
        <dbReference type="PROSITE" id="PS50887"/>
    </source>
</evidence>
<dbReference type="InterPro" id="IPR043128">
    <property type="entry name" value="Rev_trsase/Diguanyl_cyclase"/>
</dbReference>
<feature type="transmembrane region" description="Helical" evidence="2">
    <location>
        <begin position="168"/>
        <end position="190"/>
    </location>
</feature>
<evidence type="ECO:0000256" key="2">
    <source>
        <dbReference type="SAM" id="Phobius"/>
    </source>
</evidence>
<dbReference type="GO" id="GO:0000160">
    <property type="term" value="P:phosphorelay signal transduction system"/>
    <property type="evidence" value="ECO:0007669"/>
    <property type="project" value="InterPro"/>
</dbReference>
<dbReference type="eggNOG" id="COG3706">
    <property type="taxonomic scope" value="Bacteria"/>
</dbReference>
<dbReference type="EMBL" id="CP000916">
    <property type="protein sequence ID" value="ACM22722.1"/>
    <property type="molecule type" value="Genomic_DNA"/>
</dbReference>
<dbReference type="Gene3D" id="3.40.50.2300">
    <property type="match status" value="1"/>
</dbReference>
<dbReference type="SMART" id="SM00267">
    <property type="entry name" value="GGDEF"/>
    <property type="match status" value="1"/>
</dbReference>
<dbReference type="PANTHER" id="PTHR45138:SF24">
    <property type="entry name" value="DIGUANYLATE CYCLASE DGCC-RELATED"/>
    <property type="match status" value="1"/>
</dbReference>
<dbReference type="Pfam" id="PF00072">
    <property type="entry name" value="Response_reg"/>
    <property type="match status" value="1"/>
</dbReference>
<evidence type="ECO:0000256" key="1">
    <source>
        <dbReference type="PROSITE-ProRule" id="PRU00169"/>
    </source>
</evidence>
<dbReference type="STRING" id="309803.CTN_0546"/>
<keyword evidence="2" id="KW-1133">Transmembrane helix</keyword>
<dbReference type="Pfam" id="PF00990">
    <property type="entry name" value="GGDEF"/>
    <property type="match status" value="1"/>
</dbReference>
<evidence type="ECO:0000313" key="5">
    <source>
        <dbReference type="EMBL" id="ACM22722.1"/>
    </source>
</evidence>
<evidence type="ECO:0000259" key="3">
    <source>
        <dbReference type="PROSITE" id="PS50110"/>
    </source>
</evidence>
<accession>B9K6Y9</accession>
<dbReference type="KEGG" id="tna:CTN_0546"/>
<keyword evidence="6" id="KW-1185">Reference proteome</keyword>
<proteinExistence type="predicted"/>
<dbReference type="AlphaFoldDB" id="B9K6Y9"/>
<gene>
    <name evidence="5" type="ordered locus">CTN_0546</name>
</gene>
<keyword evidence="2" id="KW-0472">Membrane</keyword>
<dbReference type="SMART" id="SM00448">
    <property type="entry name" value="REC"/>
    <property type="match status" value="1"/>
</dbReference>
<dbReference type="CDD" id="cd01949">
    <property type="entry name" value="GGDEF"/>
    <property type="match status" value="1"/>
</dbReference>
<dbReference type="SUPFAM" id="SSF55073">
    <property type="entry name" value="Nucleotide cyclase"/>
    <property type="match status" value="1"/>
</dbReference>
<sequence length="452" mass="51866">MMKTVLIVDDSKFWRLVVSDIVRKIEKDAEVVLAENGTEGLQKALRNRPDYFIIDYNMPDFSGIYLSVVLREFEMFKNSGIAILTGSSDTVNQFWAERSGANVFINKGKKEEIEDNLRAFLEKPFRSNKSCELEEVGNVFQIVENRLKREMLEKEILSYLRFTRDERYVVSLLGILFRYFSGFGAFRVLLLSTSEGRVYSLGKPVKKELLRDYLLSRMERPTSPSFWSFHGVFSEEGKPSENNLHFVVKDENEELGVLLFEDVENRYLLNIALRNSVSSLSVLFRNLNDFRDYMVASETDSLTQLLNKRAIMKFLEEALRKREGVAVAMLDIDDFKKINDTFGHPIGDEVLKVVGETLKRTVSNGKAGRYGGEEFMIVFETGDRNLVESTMNGIMEKIRNFNWKSIFNVERKVTLSGGVAFSDENSSPAGLVEEADKKLYEAKRSGKNRFVI</sequence>
<feature type="domain" description="Response regulatory" evidence="3">
    <location>
        <begin position="4"/>
        <end position="122"/>
    </location>
</feature>
<dbReference type="CDD" id="cd00156">
    <property type="entry name" value="REC"/>
    <property type="match status" value="1"/>
</dbReference>
<dbReference type="HOGENOM" id="CLU_628413_0_0_0"/>
<dbReference type="Gene3D" id="3.30.70.270">
    <property type="match status" value="1"/>
</dbReference>
<keyword evidence="2" id="KW-0812">Transmembrane</keyword>
<dbReference type="InterPro" id="IPR001789">
    <property type="entry name" value="Sig_transdc_resp-reg_receiver"/>
</dbReference>
<dbReference type="GO" id="GO:0005886">
    <property type="term" value="C:plasma membrane"/>
    <property type="evidence" value="ECO:0007669"/>
    <property type="project" value="TreeGrafter"/>
</dbReference>
<dbReference type="Proteomes" id="UP000000445">
    <property type="component" value="Chromosome"/>
</dbReference>
<dbReference type="PROSITE" id="PS50110">
    <property type="entry name" value="RESPONSE_REGULATORY"/>
    <property type="match status" value="1"/>
</dbReference>
<dbReference type="InterPro" id="IPR011006">
    <property type="entry name" value="CheY-like_superfamily"/>
</dbReference>
<dbReference type="InterPro" id="IPR000160">
    <property type="entry name" value="GGDEF_dom"/>
</dbReference>
<feature type="domain" description="GGDEF" evidence="4">
    <location>
        <begin position="323"/>
        <end position="452"/>
    </location>
</feature>